<name>A0A1V8T9R8_9PEZI</name>
<evidence type="ECO:0000256" key="7">
    <source>
        <dbReference type="SAM" id="Coils"/>
    </source>
</evidence>
<dbReference type="InterPro" id="IPR011054">
    <property type="entry name" value="Rudment_hybrid_motif"/>
</dbReference>
<evidence type="ECO:0000313" key="11">
    <source>
        <dbReference type="EMBL" id="OQO08136.1"/>
    </source>
</evidence>
<dbReference type="SUPFAM" id="SSF50891">
    <property type="entry name" value="Cyclophilin-like"/>
    <property type="match status" value="2"/>
</dbReference>
<evidence type="ECO:0000256" key="5">
    <source>
        <dbReference type="ARBA" id="ARBA00023267"/>
    </source>
</evidence>
<dbReference type="InterPro" id="IPR003833">
    <property type="entry name" value="CT_C_D"/>
</dbReference>
<dbReference type="PROSITE" id="PS50975">
    <property type="entry name" value="ATP_GRASP"/>
    <property type="match status" value="1"/>
</dbReference>
<evidence type="ECO:0000259" key="9">
    <source>
        <dbReference type="PROSITE" id="PS50975"/>
    </source>
</evidence>
<dbReference type="CDD" id="cd06850">
    <property type="entry name" value="biotinyl_domain"/>
    <property type="match status" value="1"/>
</dbReference>
<evidence type="ECO:0000256" key="6">
    <source>
        <dbReference type="PROSITE-ProRule" id="PRU00409"/>
    </source>
</evidence>
<keyword evidence="5" id="KW-0092">Biotin</keyword>
<dbReference type="InterPro" id="IPR011053">
    <property type="entry name" value="Single_hybrid_motif"/>
</dbReference>
<feature type="domain" description="Lipoyl-binding" evidence="8">
    <location>
        <begin position="986"/>
        <end position="1066"/>
    </location>
</feature>
<evidence type="ECO:0000256" key="4">
    <source>
        <dbReference type="ARBA" id="ARBA00022840"/>
    </source>
</evidence>
<dbReference type="SMART" id="SM00797">
    <property type="entry name" value="AHS2"/>
    <property type="match status" value="1"/>
</dbReference>
<dbReference type="InterPro" id="IPR011764">
    <property type="entry name" value="Biotin_carboxylation_dom"/>
</dbReference>
<feature type="domain" description="ATP-grasp" evidence="9">
    <location>
        <begin position="32"/>
        <end position="155"/>
    </location>
</feature>
<dbReference type="Pfam" id="PF00364">
    <property type="entry name" value="Biotin_lipoyl"/>
    <property type="match status" value="1"/>
</dbReference>
<evidence type="ECO:0000313" key="12">
    <source>
        <dbReference type="Proteomes" id="UP000192596"/>
    </source>
</evidence>
<keyword evidence="3" id="KW-0378">Hydrolase</keyword>
<gene>
    <name evidence="11" type="ORF">B0A48_06930</name>
</gene>
<dbReference type="SUPFAM" id="SSF51246">
    <property type="entry name" value="Rudiment single hybrid motif"/>
    <property type="match status" value="1"/>
</dbReference>
<dbReference type="STRING" id="1507870.A0A1V8T9R8"/>
<dbReference type="EMBL" id="NAJO01000013">
    <property type="protein sequence ID" value="OQO08136.1"/>
    <property type="molecule type" value="Genomic_DNA"/>
</dbReference>
<dbReference type="GO" id="GO:0005524">
    <property type="term" value="F:ATP binding"/>
    <property type="evidence" value="ECO:0007669"/>
    <property type="project" value="UniProtKB-UniRule"/>
</dbReference>
<dbReference type="InParanoid" id="A0A1V8T9R8"/>
<evidence type="ECO:0000259" key="10">
    <source>
        <dbReference type="PROSITE" id="PS50979"/>
    </source>
</evidence>
<dbReference type="FunCoup" id="A0A1V8T9R8">
    <property type="interactions" value="305"/>
</dbReference>
<sequence length="1069" mass="117930">MGLVTCNTAEEVKKGFTMVKSRGEALFKNAGVFIERYYPASHHIEVQVFGNGQGDAIHFGERECSIQRRHQKVIEEAPSPFVEAHPGMREKLGDAAVKLAKSIKYGSAGTVEYLVDDKSGDFFFLEMNTRLQVEHGITELCYDVDLVELMLRQADAQLAGRGGFSADQLQRLQPSKPTGAAIEARVYAENPVRDYAPSPGLLQKVEWAELDNSRIDTWVFTGSTITPNYDPLIAKVMLHARTRTAAIKGMDMMLTRSTISGPPTNLDFLAAVLRDDRFTLGHTLTSFLEDFVFQPAAIDVISAGAYTLIQDLPGRPAVGKGIPHSGAMDPVALSIANMLVGNDRGKEGLEITLSGPELRFLGPAVIALTGAPMETTLDGDVFPMWTRKHIKAGQKLKIGKSTGGGCRAYLAVYGGFPAVADYFESKSTSPIVGIGGYQGRQLAPGDLLAIVKEPSKSLGGHPAVPESLRPVYPSHWTILAMPGPHDVGYLTSEDIDMLYSTDWKVSHNASRSAIRLIGPVPQWARKDGGEGGSHPSNLIEYGYPLGGLNFTGDDPCIFPVDCPNFGGFVSVNTIIRGEFWKMGQVKAGDTVKYRSVSLETALLVRKGVEEYLSALEKAISTGDFANIQPLGGRTELTNNDEQSILWERKAEGSQPLVRYRQAGDDHMIVEYGNEEFDINHRCRTTALETALHRSEAPKWLKDNLTNTVSGCTSITLFYNGLALDRTLLISHLQDLENKIGDLSKQKIPCRRITLPLSFESRVQDEATERYMSSTRPHAPYLPSNLDFVAKNNAFTPDQLRSNFLSGTFIAVIMGFFSGNTVSLPVDPRHRMSSPKANPSRTFTPEGTAGWGGSCLSIYPSDSPGGYMMLGQTVPCFDAFGWKNGFTPERPWLFREFDLIQFERVSEEEINKQLLLFRSGRYEWKWEDAVFDMAEHNQLLKDTAEEVKGIRQRQAEAQDDMTREENESLARWREEKAKTKVDEGTLDQLLEDPTIASVEAPTASNVWKVQVKEGDEVKAKQTLAILEAMKLEINVDVPDDLDGAKVEKVLVQPGEVVKAGDHIVLLRKKA</sequence>
<dbReference type="Pfam" id="PF02626">
    <property type="entry name" value="CT_A_B"/>
    <property type="match status" value="1"/>
</dbReference>
<evidence type="ECO:0000256" key="2">
    <source>
        <dbReference type="ARBA" id="ARBA00022741"/>
    </source>
</evidence>
<feature type="coiled-coil region" evidence="7">
    <location>
        <begin position="932"/>
        <end position="966"/>
    </location>
</feature>
<keyword evidence="1" id="KW-0436">Ligase</keyword>
<dbReference type="InterPro" id="IPR029000">
    <property type="entry name" value="Cyclophilin-like_dom_sf"/>
</dbReference>
<dbReference type="Gene3D" id="3.30.470.20">
    <property type="entry name" value="ATP-grasp fold, B domain"/>
    <property type="match status" value="1"/>
</dbReference>
<dbReference type="InterPro" id="IPR005479">
    <property type="entry name" value="CPAse_ATP-bd"/>
</dbReference>
<dbReference type="GO" id="GO:0016874">
    <property type="term" value="F:ligase activity"/>
    <property type="evidence" value="ECO:0007669"/>
    <property type="project" value="UniProtKB-KW"/>
</dbReference>
<proteinExistence type="predicted"/>
<dbReference type="SMART" id="SM00878">
    <property type="entry name" value="Biotin_carb_C"/>
    <property type="match status" value="1"/>
</dbReference>
<dbReference type="InterPro" id="IPR000089">
    <property type="entry name" value="Biotin_lipoyl"/>
</dbReference>
<comment type="caution">
    <text evidence="11">The sequence shown here is derived from an EMBL/GenBank/DDBJ whole genome shotgun (WGS) entry which is preliminary data.</text>
</comment>
<dbReference type="Pfam" id="PF02786">
    <property type="entry name" value="CPSase_L_D2"/>
    <property type="match status" value="1"/>
</dbReference>
<dbReference type="SUPFAM" id="SSF56059">
    <property type="entry name" value="Glutathione synthetase ATP-binding domain-like"/>
    <property type="match status" value="1"/>
</dbReference>
<dbReference type="InterPro" id="IPR003778">
    <property type="entry name" value="CT_A_B"/>
</dbReference>
<dbReference type="InterPro" id="IPR050856">
    <property type="entry name" value="Biotin_carboxylase_complex"/>
</dbReference>
<keyword evidence="12" id="KW-1185">Reference proteome</keyword>
<dbReference type="PROSITE" id="PS50979">
    <property type="entry name" value="BC"/>
    <property type="match status" value="1"/>
</dbReference>
<dbReference type="PROSITE" id="PS50968">
    <property type="entry name" value="BIOTINYL_LIPOYL"/>
    <property type="match status" value="1"/>
</dbReference>
<dbReference type="SMART" id="SM00796">
    <property type="entry name" value="AHS1"/>
    <property type="match status" value="1"/>
</dbReference>
<dbReference type="PROSITE" id="PS00867">
    <property type="entry name" value="CPSASE_2"/>
    <property type="match status" value="1"/>
</dbReference>
<accession>A0A1V8T9R8</accession>
<evidence type="ECO:0000256" key="1">
    <source>
        <dbReference type="ARBA" id="ARBA00022598"/>
    </source>
</evidence>
<dbReference type="AlphaFoldDB" id="A0A1V8T9R8"/>
<dbReference type="InterPro" id="IPR005482">
    <property type="entry name" value="Biotin_COase_C"/>
</dbReference>
<organism evidence="11 12">
    <name type="scientific">Cryoendolithus antarcticus</name>
    <dbReference type="NCBI Taxonomy" id="1507870"/>
    <lineage>
        <taxon>Eukaryota</taxon>
        <taxon>Fungi</taxon>
        <taxon>Dikarya</taxon>
        <taxon>Ascomycota</taxon>
        <taxon>Pezizomycotina</taxon>
        <taxon>Dothideomycetes</taxon>
        <taxon>Dothideomycetidae</taxon>
        <taxon>Cladosporiales</taxon>
        <taxon>Cladosporiaceae</taxon>
        <taxon>Cryoendolithus</taxon>
    </lineage>
</organism>
<dbReference type="Gene3D" id="2.40.50.100">
    <property type="match status" value="1"/>
</dbReference>
<dbReference type="Proteomes" id="UP000192596">
    <property type="component" value="Unassembled WGS sequence"/>
</dbReference>
<dbReference type="PANTHER" id="PTHR18866">
    <property type="entry name" value="CARBOXYLASE:PYRUVATE/ACETYL-COA/PROPIONYL-COA CARBOXYLASE"/>
    <property type="match status" value="1"/>
</dbReference>
<keyword evidence="4 6" id="KW-0067">ATP-binding</keyword>
<dbReference type="GO" id="GO:0016787">
    <property type="term" value="F:hydrolase activity"/>
    <property type="evidence" value="ECO:0007669"/>
    <property type="project" value="UniProtKB-KW"/>
</dbReference>
<dbReference type="Pfam" id="PF02785">
    <property type="entry name" value="Biotin_carb_C"/>
    <property type="match status" value="1"/>
</dbReference>
<dbReference type="GO" id="GO:0046872">
    <property type="term" value="F:metal ion binding"/>
    <property type="evidence" value="ECO:0007669"/>
    <property type="project" value="InterPro"/>
</dbReference>
<dbReference type="OrthoDB" id="196847at2759"/>
<feature type="domain" description="Biotin carboxylation" evidence="10">
    <location>
        <begin position="1"/>
        <end position="293"/>
    </location>
</feature>
<dbReference type="InterPro" id="IPR011761">
    <property type="entry name" value="ATP-grasp"/>
</dbReference>
<evidence type="ECO:0000256" key="3">
    <source>
        <dbReference type="ARBA" id="ARBA00022801"/>
    </source>
</evidence>
<dbReference type="SUPFAM" id="SSF160467">
    <property type="entry name" value="PH0987 N-terminal domain-like"/>
    <property type="match status" value="1"/>
</dbReference>
<dbReference type="PANTHER" id="PTHR18866:SF128">
    <property type="entry name" value="UREA AMIDOLYASE"/>
    <property type="match status" value="1"/>
</dbReference>
<protein>
    <recommendedName>
        <fullName evidence="13">Urea carboxylase</fullName>
    </recommendedName>
</protein>
<evidence type="ECO:0000259" key="8">
    <source>
        <dbReference type="PROSITE" id="PS50968"/>
    </source>
</evidence>
<keyword evidence="7" id="KW-0175">Coiled coil</keyword>
<dbReference type="Gene3D" id="2.40.100.10">
    <property type="entry name" value="Cyclophilin-like"/>
    <property type="match status" value="2"/>
</dbReference>
<dbReference type="Gene3D" id="3.30.1360.40">
    <property type="match status" value="1"/>
</dbReference>
<reference evidence="12" key="1">
    <citation type="submission" date="2017-03" db="EMBL/GenBank/DDBJ databases">
        <title>Genomes of endolithic fungi from Antarctica.</title>
        <authorList>
            <person name="Coleine C."/>
            <person name="Masonjones S."/>
            <person name="Stajich J.E."/>
        </authorList>
    </citation>
    <scope>NUCLEOTIDE SEQUENCE [LARGE SCALE GENOMIC DNA]</scope>
    <source>
        <strain evidence="12">CCFEE 5527</strain>
    </source>
</reference>
<dbReference type="SUPFAM" id="SSF51230">
    <property type="entry name" value="Single hybrid motif"/>
    <property type="match status" value="1"/>
</dbReference>
<keyword evidence="2 6" id="KW-0547">Nucleotide-binding</keyword>
<dbReference type="Pfam" id="PF02682">
    <property type="entry name" value="CT_C_D"/>
    <property type="match status" value="1"/>
</dbReference>
<evidence type="ECO:0008006" key="13">
    <source>
        <dbReference type="Google" id="ProtNLM"/>
    </source>
</evidence>